<evidence type="ECO:0000313" key="1">
    <source>
        <dbReference type="EMBL" id="EPG75791.1"/>
    </source>
</evidence>
<gene>
    <name evidence="1" type="ORF">LEP1GSC058_0479</name>
</gene>
<dbReference type="Proteomes" id="UP000014540">
    <property type="component" value="Unassembled WGS sequence"/>
</dbReference>
<keyword evidence="2" id="KW-1185">Reference proteome</keyword>
<proteinExistence type="predicted"/>
<evidence type="ECO:0000313" key="2">
    <source>
        <dbReference type="Proteomes" id="UP000014540"/>
    </source>
</evidence>
<protein>
    <submittedName>
        <fullName evidence="1">Uncharacterized protein</fullName>
    </submittedName>
</protein>
<dbReference type="EMBL" id="AKWZ02000002">
    <property type="protein sequence ID" value="EPG75791.1"/>
    <property type="molecule type" value="Genomic_DNA"/>
</dbReference>
<accession>S3UZD2</accession>
<comment type="caution">
    <text evidence="1">The sequence shown here is derived from an EMBL/GenBank/DDBJ whole genome shotgun (WGS) entry which is preliminary data.</text>
</comment>
<dbReference type="AlphaFoldDB" id="S3UZD2"/>
<sequence length="60" mass="6883">MPIDAETLCRIIYLSGLPNLSEKGVRFKFRAVRILSFGKNSTRFLSDFPFAVIIWLFASE</sequence>
<reference evidence="1" key="1">
    <citation type="submission" date="2013-04" db="EMBL/GenBank/DDBJ databases">
        <authorList>
            <person name="Harkins D.M."/>
            <person name="Durkin A.S."/>
            <person name="Selengut J.D."/>
            <person name="Sanka R."/>
            <person name="DePew J."/>
            <person name="Purushe J."/>
            <person name="Ahmed A."/>
            <person name="van der Linden H."/>
            <person name="Goris M.G.A."/>
            <person name="Hartskeerl R.A."/>
            <person name="Vinetz J.M."/>
            <person name="Sutton G.G."/>
            <person name="Nelson W.C."/>
            <person name="Fouts D.E."/>
        </authorList>
    </citation>
    <scope>NUCLEOTIDE SEQUENCE [LARGE SCALE GENOMIC DNA]</scope>
    <source>
        <strain evidence="1">BUT 6</strain>
    </source>
</reference>
<organism evidence="1 2">
    <name type="scientific">Leptospira fainei serovar Hurstbridge str. BUT 6</name>
    <dbReference type="NCBI Taxonomy" id="1193011"/>
    <lineage>
        <taxon>Bacteria</taxon>
        <taxon>Pseudomonadati</taxon>
        <taxon>Spirochaetota</taxon>
        <taxon>Spirochaetia</taxon>
        <taxon>Leptospirales</taxon>
        <taxon>Leptospiraceae</taxon>
        <taxon>Leptospira</taxon>
    </lineage>
</organism>
<name>S3UZD2_9LEPT</name>